<name>A0A0C3LJA2_9AGAM</name>
<keyword evidence="2" id="KW-1185">Reference proteome</keyword>
<organism evidence="1 2">
    <name type="scientific">Tulasnella calospora MUT 4182</name>
    <dbReference type="NCBI Taxonomy" id="1051891"/>
    <lineage>
        <taxon>Eukaryota</taxon>
        <taxon>Fungi</taxon>
        <taxon>Dikarya</taxon>
        <taxon>Basidiomycota</taxon>
        <taxon>Agaricomycotina</taxon>
        <taxon>Agaricomycetes</taxon>
        <taxon>Cantharellales</taxon>
        <taxon>Tulasnellaceae</taxon>
        <taxon>Tulasnella</taxon>
    </lineage>
</organism>
<accession>A0A0C3LJA2</accession>
<dbReference type="AlphaFoldDB" id="A0A0C3LJA2"/>
<sequence>MEYLSLVQQTTGLGALWKAQLLGAEDVEHIFGKLARLQIATAKTDDNGYTVSALSPGNPVECARNPLVSETPTPTAEFDRLKVLVLDPLRIESNAMVQFSKYLARLCPTVDRFKATTWHPYRATPVGTSVFGASSFGASSFGASPFGTSSFGAPRFEPYGILGCMLPVEEEDNGQVMKKLFLAAQKEYGVSASAPAVY</sequence>
<dbReference type="HOGENOM" id="CLU_1379036_0_0_1"/>
<dbReference type="EMBL" id="KN823137">
    <property type="protein sequence ID" value="KIO21482.1"/>
    <property type="molecule type" value="Genomic_DNA"/>
</dbReference>
<gene>
    <name evidence="1" type="ORF">M407DRAFT_28936</name>
</gene>
<dbReference type="Proteomes" id="UP000054248">
    <property type="component" value="Unassembled WGS sequence"/>
</dbReference>
<protein>
    <submittedName>
        <fullName evidence="1">Uncharacterized protein</fullName>
    </submittedName>
</protein>
<proteinExistence type="predicted"/>
<evidence type="ECO:0000313" key="1">
    <source>
        <dbReference type="EMBL" id="KIO21482.1"/>
    </source>
</evidence>
<reference evidence="2" key="2">
    <citation type="submission" date="2015-01" db="EMBL/GenBank/DDBJ databases">
        <title>Evolutionary Origins and Diversification of the Mycorrhizal Mutualists.</title>
        <authorList>
            <consortium name="DOE Joint Genome Institute"/>
            <consortium name="Mycorrhizal Genomics Consortium"/>
            <person name="Kohler A."/>
            <person name="Kuo A."/>
            <person name="Nagy L.G."/>
            <person name="Floudas D."/>
            <person name="Copeland A."/>
            <person name="Barry K.W."/>
            <person name="Cichocki N."/>
            <person name="Veneault-Fourrey C."/>
            <person name="LaButti K."/>
            <person name="Lindquist E.A."/>
            <person name="Lipzen A."/>
            <person name="Lundell T."/>
            <person name="Morin E."/>
            <person name="Murat C."/>
            <person name="Riley R."/>
            <person name="Ohm R."/>
            <person name="Sun H."/>
            <person name="Tunlid A."/>
            <person name="Henrissat B."/>
            <person name="Grigoriev I.V."/>
            <person name="Hibbett D.S."/>
            <person name="Martin F."/>
        </authorList>
    </citation>
    <scope>NUCLEOTIDE SEQUENCE [LARGE SCALE GENOMIC DNA]</scope>
    <source>
        <strain evidence="2">MUT 4182</strain>
    </source>
</reference>
<reference evidence="1 2" key="1">
    <citation type="submission" date="2014-04" db="EMBL/GenBank/DDBJ databases">
        <authorList>
            <consortium name="DOE Joint Genome Institute"/>
            <person name="Kuo A."/>
            <person name="Girlanda M."/>
            <person name="Perotto S."/>
            <person name="Kohler A."/>
            <person name="Nagy L.G."/>
            <person name="Floudas D."/>
            <person name="Copeland A."/>
            <person name="Barry K.W."/>
            <person name="Cichocki N."/>
            <person name="Veneault-Fourrey C."/>
            <person name="LaButti K."/>
            <person name="Lindquist E.A."/>
            <person name="Lipzen A."/>
            <person name="Lundell T."/>
            <person name="Morin E."/>
            <person name="Murat C."/>
            <person name="Sun H."/>
            <person name="Tunlid A."/>
            <person name="Henrissat B."/>
            <person name="Grigoriev I.V."/>
            <person name="Hibbett D.S."/>
            <person name="Martin F."/>
            <person name="Nordberg H.P."/>
            <person name="Cantor M.N."/>
            <person name="Hua S.X."/>
        </authorList>
    </citation>
    <scope>NUCLEOTIDE SEQUENCE [LARGE SCALE GENOMIC DNA]</scope>
    <source>
        <strain evidence="1 2">MUT 4182</strain>
    </source>
</reference>
<evidence type="ECO:0000313" key="2">
    <source>
        <dbReference type="Proteomes" id="UP000054248"/>
    </source>
</evidence>